<feature type="compositionally biased region" description="Basic and acidic residues" evidence="1">
    <location>
        <begin position="83"/>
        <end position="93"/>
    </location>
</feature>
<evidence type="ECO:0000256" key="1">
    <source>
        <dbReference type="SAM" id="MobiDB-lite"/>
    </source>
</evidence>
<evidence type="ECO:0000313" key="3">
    <source>
        <dbReference type="Proteomes" id="UP000007304"/>
    </source>
</evidence>
<dbReference type="InParanoid" id="H6C1P9"/>
<sequence length="126" mass="13943">MARSEPSARASRCRMQKTIGPQSDYASLKTILPRHCAPSKFDTAMHACGASNPTSKNRDNGNGRPPGPNNRLGGRTKKRRQTKRESVLNRDCRKLQTSEIPILHFTEHGASRGNAHNSTGEYITSR</sequence>
<dbReference type="Proteomes" id="UP000007304">
    <property type="component" value="Unassembled WGS sequence"/>
</dbReference>
<name>H6C1P9_EXODN</name>
<proteinExistence type="predicted"/>
<gene>
    <name evidence="2" type="ORF">HMPREF1120_05802</name>
</gene>
<feature type="region of interest" description="Disordered" evidence="1">
    <location>
        <begin position="44"/>
        <end position="93"/>
    </location>
</feature>
<protein>
    <submittedName>
        <fullName evidence="2">Uncharacterized protein</fullName>
    </submittedName>
</protein>
<accession>H6C1P9</accession>
<keyword evidence="3" id="KW-1185">Reference proteome</keyword>
<dbReference type="EMBL" id="JH226134">
    <property type="protein sequence ID" value="EHY57778.1"/>
    <property type="molecule type" value="Genomic_DNA"/>
</dbReference>
<dbReference type="GeneID" id="20310441"/>
<dbReference type="HOGENOM" id="CLU_1981611_0_0_1"/>
<dbReference type="VEuPathDB" id="FungiDB:HMPREF1120_05802"/>
<evidence type="ECO:0000313" key="2">
    <source>
        <dbReference type="EMBL" id="EHY57778.1"/>
    </source>
</evidence>
<dbReference type="RefSeq" id="XP_009158239.1">
    <property type="nucleotide sequence ID" value="XM_009159991.1"/>
</dbReference>
<organism evidence="2 3">
    <name type="scientific">Exophiala dermatitidis (strain ATCC 34100 / CBS 525.76 / NIH/UT8656)</name>
    <name type="common">Black yeast</name>
    <name type="synonym">Wangiella dermatitidis</name>
    <dbReference type="NCBI Taxonomy" id="858893"/>
    <lineage>
        <taxon>Eukaryota</taxon>
        <taxon>Fungi</taxon>
        <taxon>Dikarya</taxon>
        <taxon>Ascomycota</taxon>
        <taxon>Pezizomycotina</taxon>
        <taxon>Eurotiomycetes</taxon>
        <taxon>Chaetothyriomycetidae</taxon>
        <taxon>Chaetothyriales</taxon>
        <taxon>Herpotrichiellaceae</taxon>
        <taxon>Exophiala</taxon>
    </lineage>
</organism>
<reference evidence="2" key="1">
    <citation type="submission" date="2011-07" db="EMBL/GenBank/DDBJ databases">
        <title>The Genome Sequence of Exophiala (Wangiella) dermatitidis NIH/UT8656.</title>
        <authorList>
            <consortium name="The Broad Institute Genome Sequencing Platform"/>
            <person name="Cuomo C."/>
            <person name="Wang Z."/>
            <person name="Hunicke-Smith S."/>
            <person name="Szanislo P.J."/>
            <person name="Earl A."/>
            <person name="Young S.K."/>
            <person name="Zeng Q."/>
            <person name="Gargeya S."/>
            <person name="Fitzgerald M."/>
            <person name="Haas B."/>
            <person name="Abouelleil A."/>
            <person name="Alvarado L."/>
            <person name="Arachchi H.M."/>
            <person name="Berlin A."/>
            <person name="Brown A."/>
            <person name="Chapman S.B."/>
            <person name="Chen Z."/>
            <person name="Dunbar C."/>
            <person name="Freedman E."/>
            <person name="Gearin G."/>
            <person name="Gellesch M."/>
            <person name="Goldberg J."/>
            <person name="Griggs A."/>
            <person name="Gujja S."/>
            <person name="Heiman D."/>
            <person name="Howarth C."/>
            <person name="Larson L."/>
            <person name="Lui A."/>
            <person name="MacDonald P.J.P."/>
            <person name="Montmayeur A."/>
            <person name="Murphy C."/>
            <person name="Neiman D."/>
            <person name="Pearson M."/>
            <person name="Priest M."/>
            <person name="Roberts A."/>
            <person name="Saif S."/>
            <person name="Shea T."/>
            <person name="Shenoy N."/>
            <person name="Sisk P."/>
            <person name="Stolte C."/>
            <person name="Sykes S."/>
            <person name="Wortman J."/>
            <person name="Nusbaum C."/>
            <person name="Birren B."/>
        </authorList>
    </citation>
    <scope>NUCLEOTIDE SEQUENCE</scope>
    <source>
        <strain evidence="2">NIH/UT8656</strain>
    </source>
</reference>
<dbReference type="AlphaFoldDB" id="H6C1P9"/>